<dbReference type="InterPro" id="IPR001873">
    <property type="entry name" value="ENaC"/>
</dbReference>
<evidence type="ECO:0000256" key="7">
    <source>
        <dbReference type="ARBA" id="ARBA00023053"/>
    </source>
</evidence>
<evidence type="ECO:0000256" key="11">
    <source>
        <dbReference type="ARBA" id="ARBA00023201"/>
    </source>
</evidence>
<evidence type="ECO:0000256" key="9">
    <source>
        <dbReference type="ARBA" id="ARBA00023136"/>
    </source>
</evidence>
<evidence type="ECO:0000313" key="16">
    <source>
        <dbReference type="EMBL" id="CAI5456239.1"/>
    </source>
</evidence>
<evidence type="ECO:0000313" key="17">
    <source>
        <dbReference type="Proteomes" id="UP001152747"/>
    </source>
</evidence>
<keyword evidence="9 15" id="KW-0472">Membrane</keyword>
<evidence type="ECO:0000256" key="1">
    <source>
        <dbReference type="ARBA" id="ARBA00004141"/>
    </source>
</evidence>
<evidence type="ECO:0000256" key="12">
    <source>
        <dbReference type="ARBA" id="ARBA00023303"/>
    </source>
</evidence>
<dbReference type="PANTHER" id="PTHR11690">
    <property type="entry name" value="AMILORIDE-SENSITIVE SODIUM CHANNEL-RELATED"/>
    <property type="match status" value="1"/>
</dbReference>
<comment type="similarity">
    <text evidence="2 13">Belongs to the amiloride-sensitive sodium channel (TC 1.A.6) family.</text>
</comment>
<dbReference type="PANTHER" id="PTHR11690:SF248">
    <property type="entry name" value="PICKPOCKET 17, ISOFORM A"/>
    <property type="match status" value="1"/>
</dbReference>
<keyword evidence="5 13" id="KW-0812">Transmembrane</keyword>
<evidence type="ECO:0000256" key="15">
    <source>
        <dbReference type="SAM" id="Phobius"/>
    </source>
</evidence>
<keyword evidence="11 13" id="KW-0739">Sodium transport</keyword>
<keyword evidence="12 13" id="KW-0407">Ion channel</keyword>
<name>A0A9P1J7A3_9PELO</name>
<dbReference type="GO" id="GO:0015280">
    <property type="term" value="F:ligand-gated sodium channel activity"/>
    <property type="evidence" value="ECO:0007669"/>
    <property type="project" value="TreeGrafter"/>
</dbReference>
<evidence type="ECO:0000256" key="13">
    <source>
        <dbReference type="RuleBase" id="RU000679"/>
    </source>
</evidence>
<evidence type="ECO:0000256" key="4">
    <source>
        <dbReference type="ARBA" id="ARBA00022461"/>
    </source>
</evidence>
<keyword evidence="8 13" id="KW-0406">Ion transport</keyword>
<evidence type="ECO:0000256" key="8">
    <source>
        <dbReference type="ARBA" id="ARBA00023065"/>
    </source>
</evidence>
<keyword evidence="4 13" id="KW-0894">Sodium channel</keyword>
<dbReference type="InterPro" id="IPR004726">
    <property type="entry name" value="Deg-1"/>
</dbReference>
<proteinExistence type="inferred from homology"/>
<dbReference type="GO" id="GO:0005886">
    <property type="term" value="C:plasma membrane"/>
    <property type="evidence" value="ECO:0007669"/>
    <property type="project" value="TreeGrafter"/>
</dbReference>
<dbReference type="Gene3D" id="1.10.287.770">
    <property type="entry name" value="YojJ-like"/>
    <property type="match status" value="1"/>
</dbReference>
<feature type="region of interest" description="Disordered" evidence="14">
    <location>
        <begin position="1"/>
        <end position="39"/>
    </location>
</feature>
<keyword evidence="17" id="KW-1185">Reference proteome</keyword>
<evidence type="ECO:0000256" key="10">
    <source>
        <dbReference type="ARBA" id="ARBA00023180"/>
    </source>
</evidence>
<dbReference type="OrthoDB" id="5874059at2759"/>
<dbReference type="NCBIfam" id="TIGR00867">
    <property type="entry name" value="deg-1"/>
    <property type="match status" value="1"/>
</dbReference>
<dbReference type="PROSITE" id="PS01206">
    <property type="entry name" value="ASC"/>
    <property type="match status" value="1"/>
</dbReference>
<keyword evidence="10" id="KW-0325">Glycoprotein</keyword>
<evidence type="ECO:0000256" key="6">
    <source>
        <dbReference type="ARBA" id="ARBA00022989"/>
    </source>
</evidence>
<comment type="caution">
    <text evidence="16">The sequence shown here is derived from an EMBL/GenBank/DDBJ whole genome shotgun (WGS) entry which is preliminary data.</text>
</comment>
<dbReference type="EMBL" id="CANHGI010000006">
    <property type="protein sequence ID" value="CAI5456239.1"/>
    <property type="molecule type" value="Genomic_DNA"/>
</dbReference>
<evidence type="ECO:0000256" key="5">
    <source>
        <dbReference type="ARBA" id="ARBA00022692"/>
    </source>
</evidence>
<keyword evidence="3 13" id="KW-0813">Transport</keyword>
<evidence type="ECO:0000256" key="3">
    <source>
        <dbReference type="ARBA" id="ARBA00022448"/>
    </source>
</evidence>
<keyword evidence="6 15" id="KW-1133">Transmembrane helix</keyword>
<dbReference type="PRINTS" id="PR01078">
    <property type="entry name" value="AMINACHANNEL"/>
</dbReference>
<accession>A0A9P1J7A3</accession>
<evidence type="ECO:0000256" key="2">
    <source>
        <dbReference type="ARBA" id="ARBA00007193"/>
    </source>
</evidence>
<gene>
    <name evidence="16" type="ORF">CAMP_LOCUS18876</name>
</gene>
<sequence>MKSGINPAQNFAEYSLKPVETSGNGNSNRSDTRRKSSVLADVSRTFAKMSKDVGRALGEDPPEKPDPTSDEIQHSVRHFCEQTTFHGVNMIYSTGIYWVRGLWISVCLMSVVFLMISFSQVYAKYSRREKIVNVELQFEAAPFPAITVCNLNPFKNHLARSVPEISETLDAFHQAVMFSNDAQFDSERNERGKRSSEDGIKQSFKYLQYEPVYSDCTCLDNKEECIVQLSVPKDLKSACICNYDRQDGTAWPCYRAEAWKESICPECNDIGYCNVPNTTGIDDSPCYCQSNKGYCIFKPEKRLRRMWEFRGKKIPEKGSPLRKEYMEQLLQLGYGNMTDQVAITTQAREKMILKMSALVPERRAALGYGKSELIKMCSFNGHQCNIEKEFKLHIDASFGNCYTFNANPKQTILSSRAGPSYGLRLMLFVNSSDYLPTTEATGVRIAIHGQQECPFPDTFGYSAPTGAISSFGIGLREVNRLTKYGNCYEHEFPGPSSIYREYKYEPEGCHRSCYQQQIIRACKCADSRFPKGRSTVPYCDSSDKEILECMMQQAAKLSKKHHICKCMHPCHQNQYTTTYSAAKWPSGSLKAQCPESVTTNCNQYLSEHAAMIEIYYEQMNYEILREYESYSIFNLISDMGGQAGLFLGASIMSCVEFIFFILRIIGAICKPNRKQKEKLLKSDDDLEKSAQT</sequence>
<organism evidence="16 17">
    <name type="scientific">Caenorhabditis angaria</name>
    <dbReference type="NCBI Taxonomy" id="860376"/>
    <lineage>
        <taxon>Eukaryota</taxon>
        <taxon>Metazoa</taxon>
        <taxon>Ecdysozoa</taxon>
        <taxon>Nematoda</taxon>
        <taxon>Chromadorea</taxon>
        <taxon>Rhabditida</taxon>
        <taxon>Rhabditina</taxon>
        <taxon>Rhabditomorpha</taxon>
        <taxon>Rhabditoidea</taxon>
        <taxon>Rhabditidae</taxon>
        <taxon>Peloderinae</taxon>
        <taxon>Caenorhabditis</taxon>
    </lineage>
</organism>
<dbReference type="Pfam" id="PF00858">
    <property type="entry name" value="ASC"/>
    <property type="match status" value="1"/>
</dbReference>
<dbReference type="InterPro" id="IPR020903">
    <property type="entry name" value="ENaC_CS"/>
</dbReference>
<reference evidence="16" key="1">
    <citation type="submission" date="2022-11" db="EMBL/GenBank/DDBJ databases">
        <authorList>
            <person name="Kikuchi T."/>
        </authorList>
    </citation>
    <scope>NUCLEOTIDE SEQUENCE</scope>
    <source>
        <strain evidence="16">PS1010</strain>
    </source>
</reference>
<keyword evidence="7" id="KW-0915">Sodium</keyword>
<dbReference type="Gene3D" id="2.60.470.10">
    <property type="entry name" value="Acid-sensing ion channels like domains"/>
    <property type="match status" value="1"/>
</dbReference>
<feature type="transmembrane region" description="Helical" evidence="15">
    <location>
        <begin position="102"/>
        <end position="123"/>
    </location>
</feature>
<dbReference type="AlphaFoldDB" id="A0A9P1J7A3"/>
<evidence type="ECO:0000256" key="14">
    <source>
        <dbReference type="SAM" id="MobiDB-lite"/>
    </source>
</evidence>
<feature type="transmembrane region" description="Helical" evidence="15">
    <location>
        <begin position="645"/>
        <end position="669"/>
    </location>
</feature>
<dbReference type="Proteomes" id="UP001152747">
    <property type="component" value="Unassembled WGS sequence"/>
</dbReference>
<protein>
    <submittedName>
        <fullName evidence="16">Uncharacterized protein</fullName>
    </submittedName>
</protein>
<comment type="subcellular location">
    <subcellularLocation>
        <location evidence="1">Membrane</location>
        <topology evidence="1">Multi-pass membrane protein</topology>
    </subcellularLocation>
</comment>